<reference evidence="1" key="1">
    <citation type="submission" date="2021-01" db="EMBL/GenBank/DDBJ databases">
        <authorList>
            <person name="Corre E."/>
            <person name="Pelletier E."/>
            <person name="Niang G."/>
            <person name="Scheremetjew M."/>
            <person name="Finn R."/>
            <person name="Kale V."/>
            <person name="Holt S."/>
            <person name="Cochrane G."/>
            <person name="Meng A."/>
            <person name="Brown T."/>
            <person name="Cohen L."/>
        </authorList>
    </citation>
    <scope>NUCLEOTIDE SEQUENCE</scope>
    <source>
        <strain evidence="1">CCMP3105</strain>
    </source>
</reference>
<gene>
    <name evidence="1" type="ORF">AMON00008_LOCUS277</name>
</gene>
<proteinExistence type="predicted"/>
<dbReference type="InterPro" id="IPR029044">
    <property type="entry name" value="Nucleotide-diphossugar_trans"/>
</dbReference>
<accession>A0A7S4PSK5</accession>
<organism evidence="1">
    <name type="scientific">Alexandrium monilatum</name>
    <dbReference type="NCBI Taxonomy" id="311494"/>
    <lineage>
        <taxon>Eukaryota</taxon>
        <taxon>Sar</taxon>
        <taxon>Alveolata</taxon>
        <taxon>Dinophyceae</taxon>
        <taxon>Gonyaulacales</taxon>
        <taxon>Pyrocystaceae</taxon>
        <taxon>Alexandrium</taxon>
    </lineage>
</organism>
<dbReference type="AlphaFoldDB" id="A0A7S4PSK5"/>
<name>A0A7S4PSK5_9DINO</name>
<dbReference type="SUPFAM" id="SSF53448">
    <property type="entry name" value="Nucleotide-diphospho-sugar transferases"/>
    <property type="match status" value="1"/>
</dbReference>
<sequence length="729" mass="80396">MAAAAVAGPRGRPAGPSALRRPLALLPLCLPGAGAAAARAGSPPADLADALRAPKRDFVSIHNDYGSFAWAPGNESCWATVPGLSYRRCCNMTRGGGNPGCWARGKHAGLSFASCCSAASLRPSPLPHQRRAVAMVSTTPYRVLELEQVLLSLARQTHRLDAIYLAVPFVFLRDWTWYNIPWWYMMLDPRIRIVRCNQDYRAETGLLCALRHEPDPGTYILLIDDDIVYHPMLVESLLNKSLQHPGAMIGSMSYGRPGILCRTLDEYGVCVEPNLIHSTYGILVQRRFFDAGVYNFAAAAHAYARQRPDRAEPLDYVVTCCTIQDNLWFEAHLARKGIPRVFLTTDFGARPISELAFGRGSLFSGYQETYHFHGDDPHTIDVAEKLCMRALAALWGPTLWAAKKRRVAAAVLPAGAEVTRLAKLLSGIIWLMHEAVVVFACSRHSFAEWRRSIRKRGGRLEAQVHYLHEYAPDEEAKRGAPFFSEPFDPEAFLPEPLGVSTLANGQIGFGPTQGPLGRPLAGMVLPLVDIVELCPPPPELAPLPPQPGKCPPAWVIKNSCGRSGRGPRIVEEMSAGGYATVRCCRSVEVEPGFYCLPNWFWRNESWWRQSSYGSCFQSSATYLDAYHTCNSVGMRLCSEMEIMDCCDRGCEINNVAWLHSPAAATCVIEAAEAALPLGAVPRALATGPPAVESPALDWLTLVDLQERFLRHSEEARSTVFEWITHRDGM</sequence>
<protein>
    <submittedName>
        <fullName evidence="1">Uncharacterized protein</fullName>
    </submittedName>
</protein>
<evidence type="ECO:0000313" key="1">
    <source>
        <dbReference type="EMBL" id="CAE4560658.1"/>
    </source>
</evidence>
<dbReference type="EMBL" id="HBNR01000366">
    <property type="protein sequence ID" value="CAE4560658.1"/>
    <property type="molecule type" value="Transcribed_RNA"/>
</dbReference>